<evidence type="ECO:0000313" key="3">
    <source>
        <dbReference type="Proteomes" id="UP000183567"/>
    </source>
</evidence>
<gene>
    <name evidence="2" type="ORF">AZE42_03488</name>
</gene>
<feature type="compositionally biased region" description="Low complexity" evidence="1">
    <location>
        <begin position="26"/>
        <end position="49"/>
    </location>
</feature>
<dbReference type="GO" id="GO:0016538">
    <property type="term" value="F:cyclin-dependent protein serine/threonine kinase regulator activity"/>
    <property type="evidence" value="ECO:0007669"/>
    <property type="project" value="TreeGrafter"/>
</dbReference>
<evidence type="ECO:0000256" key="1">
    <source>
        <dbReference type="SAM" id="MobiDB-lite"/>
    </source>
</evidence>
<dbReference type="CDD" id="cd20558">
    <property type="entry name" value="CYCLIN_ScPCL7-like"/>
    <property type="match status" value="1"/>
</dbReference>
<evidence type="ECO:0000313" key="2">
    <source>
        <dbReference type="EMBL" id="OJA17932.1"/>
    </source>
</evidence>
<protein>
    <recommendedName>
        <fullName evidence="4">Cyclin-domain-containing protein</fullName>
    </recommendedName>
</protein>
<proteinExistence type="predicted"/>
<dbReference type="InterPro" id="IPR013922">
    <property type="entry name" value="Cyclin_PHO80-like"/>
</dbReference>
<dbReference type="GO" id="GO:0019901">
    <property type="term" value="F:protein kinase binding"/>
    <property type="evidence" value="ECO:0007669"/>
    <property type="project" value="InterPro"/>
</dbReference>
<feature type="region of interest" description="Disordered" evidence="1">
    <location>
        <begin position="171"/>
        <end position="192"/>
    </location>
</feature>
<feature type="compositionally biased region" description="Low complexity" evidence="1">
    <location>
        <begin position="78"/>
        <end position="91"/>
    </location>
</feature>
<dbReference type="PANTHER" id="PTHR15615">
    <property type="match status" value="1"/>
</dbReference>
<feature type="compositionally biased region" description="Pro residues" evidence="1">
    <location>
        <begin position="114"/>
        <end position="133"/>
    </location>
</feature>
<reference evidence="2 3" key="1">
    <citation type="submission" date="2016-03" db="EMBL/GenBank/DDBJ databases">
        <title>Comparative genomics of the ectomycorrhizal sister species Rhizopogon vinicolor and Rhizopogon vesiculosus (Basidiomycota: Boletales) reveals a divergence of the mating type B locus.</title>
        <authorList>
            <person name="Mujic A.B."/>
            <person name="Kuo A."/>
            <person name="Tritt A."/>
            <person name="Lipzen A."/>
            <person name="Chen C."/>
            <person name="Johnson J."/>
            <person name="Sharma A."/>
            <person name="Barry K."/>
            <person name="Grigoriev I.V."/>
            <person name="Spatafora J.W."/>
        </authorList>
    </citation>
    <scope>NUCLEOTIDE SEQUENCE [LARGE SCALE GENOMIC DNA]</scope>
    <source>
        <strain evidence="2 3">AM-OR11-056</strain>
    </source>
</reference>
<feature type="compositionally biased region" description="Polar residues" evidence="1">
    <location>
        <begin position="55"/>
        <end position="72"/>
    </location>
</feature>
<dbReference type="Gene3D" id="1.10.472.10">
    <property type="entry name" value="Cyclin-like"/>
    <property type="match status" value="1"/>
</dbReference>
<sequence>MLALVHPVQYSSEPRPIDRTLDRNISSLPSLPRSSSSLSSSSGRSSSRVSHWKPQIQQPATTTCSFQSSSSYFPPLPRRSVSASSTVARDSSPTRPNAAQSSQRPAEFDHSTGKPPPPDNPPIPSSPIPPPEIKLPQSPSSFDVHNYPSTDLLRLLASLLTQIASTNDAISGSDPIATLSHQNTSEDTSRSPIWRSLTSASRSSLSNPASALTFHARNIPTIALESYLLRILKYCPTTNEVFVALLVYFDRMSRLASEATGRTFVIDSYNVHRLVIAGVTVASKFFSDVFYTNSRYAKVGGLPQAELNQLELQFLLLNDFRLVISPDEMQRYAEQLILFSQSQPHHLSSTSPRPVTPSRSQPSTRSSQQAPATSGPARAMGAIDAYGGSVAPDRTPNMRAARTRDDDAASILSETDTETETEGGYTTDDEPTIRPPNSSSSCYGDAEESESAGEFRAANDESGQGRVADRERERERGDITPELKARRLVREISEDIGMASP</sequence>
<feature type="compositionally biased region" description="Basic and acidic residues" evidence="1">
    <location>
        <begin position="467"/>
        <end position="481"/>
    </location>
</feature>
<feature type="compositionally biased region" description="Low complexity" evidence="1">
    <location>
        <begin position="348"/>
        <end position="369"/>
    </location>
</feature>
<comment type="caution">
    <text evidence="2">The sequence shown here is derived from an EMBL/GenBank/DDBJ whole genome shotgun (WGS) entry which is preliminary data.</text>
</comment>
<dbReference type="GO" id="GO:0000307">
    <property type="term" value="C:cyclin-dependent protein kinase holoenzyme complex"/>
    <property type="evidence" value="ECO:0007669"/>
    <property type="project" value="TreeGrafter"/>
</dbReference>
<dbReference type="Proteomes" id="UP000183567">
    <property type="component" value="Unassembled WGS sequence"/>
</dbReference>
<dbReference type="STRING" id="180088.A0A1J8R207"/>
<accession>A0A1J8R207</accession>
<feature type="region of interest" description="Disordered" evidence="1">
    <location>
        <begin position="1"/>
        <end position="141"/>
    </location>
</feature>
<dbReference type="Pfam" id="PF08613">
    <property type="entry name" value="Cyclin"/>
    <property type="match status" value="1"/>
</dbReference>
<dbReference type="EMBL" id="LVVM01001740">
    <property type="protein sequence ID" value="OJA17932.1"/>
    <property type="molecule type" value="Genomic_DNA"/>
</dbReference>
<dbReference type="PANTHER" id="PTHR15615:SF94">
    <property type="entry name" value="PHO85 CYCLIN-6-RELATED"/>
    <property type="match status" value="1"/>
</dbReference>
<keyword evidence="3" id="KW-1185">Reference proteome</keyword>
<feature type="compositionally biased region" description="Polar residues" evidence="1">
    <location>
        <begin position="93"/>
        <end position="104"/>
    </location>
</feature>
<dbReference type="AlphaFoldDB" id="A0A1J8R207"/>
<dbReference type="GO" id="GO:0005634">
    <property type="term" value="C:nucleus"/>
    <property type="evidence" value="ECO:0007669"/>
    <property type="project" value="TreeGrafter"/>
</dbReference>
<feature type="region of interest" description="Disordered" evidence="1">
    <location>
        <begin position="343"/>
        <end position="481"/>
    </location>
</feature>
<dbReference type="OrthoDB" id="1060854at2759"/>
<organism evidence="2 3">
    <name type="scientific">Rhizopogon vesiculosus</name>
    <dbReference type="NCBI Taxonomy" id="180088"/>
    <lineage>
        <taxon>Eukaryota</taxon>
        <taxon>Fungi</taxon>
        <taxon>Dikarya</taxon>
        <taxon>Basidiomycota</taxon>
        <taxon>Agaricomycotina</taxon>
        <taxon>Agaricomycetes</taxon>
        <taxon>Agaricomycetidae</taxon>
        <taxon>Boletales</taxon>
        <taxon>Suillineae</taxon>
        <taxon>Rhizopogonaceae</taxon>
        <taxon>Rhizopogon</taxon>
    </lineage>
</organism>
<name>A0A1J8R207_9AGAM</name>
<evidence type="ECO:0008006" key="4">
    <source>
        <dbReference type="Google" id="ProtNLM"/>
    </source>
</evidence>